<dbReference type="EMBL" id="BMKI01000016">
    <property type="protein sequence ID" value="GGD03748.1"/>
    <property type="molecule type" value="Genomic_DNA"/>
</dbReference>
<evidence type="ECO:0000313" key="2">
    <source>
        <dbReference type="Proteomes" id="UP000630615"/>
    </source>
</evidence>
<protein>
    <submittedName>
        <fullName evidence="1">Uncharacterized protein</fullName>
    </submittedName>
</protein>
<comment type="caution">
    <text evidence="1">The sequence shown here is derived from an EMBL/GenBank/DDBJ whole genome shotgun (WGS) entry which is preliminary data.</text>
</comment>
<keyword evidence="2" id="KW-1185">Reference proteome</keyword>
<evidence type="ECO:0000313" key="1">
    <source>
        <dbReference type="EMBL" id="GGD03748.1"/>
    </source>
</evidence>
<dbReference type="Proteomes" id="UP000630615">
    <property type="component" value="Unassembled WGS sequence"/>
</dbReference>
<accession>A0ABQ1PU30</accession>
<sequence length="62" mass="7144">MSDFSNIPTRKEFELTKDMLDTLSNFLKENSIRSNSSTGQLMNKLEIELQNVAIKHLKNSSR</sequence>
<proteinExistence type="predicted"/>
<gene>
    <name evidence="1" type="ORF">GCM10011573_36530</name>
</gene>
<name>A0ABQ1PU30_9ENTE</name>
<organism evidence="1 2">
    <name type="scientific">Enterococcus wangshanyuanii</name>
    <dbReference type="NCBI Taxonomy" id="2005703"/>
    <lineage>
        <taxon>Bacteria</taxon>
        <taxon>Bacillati</taxon>
        <taxon>Bacillota</taxon>
        <taxon>Bacilli</taxon>
        <taxon>Lactobacillales</taxon>
        <taxon>Enterococcaceae</taxon>
        <taxon>Enterococcus</taxon>
    </lineage>
</organism>
<reference evidence="2" key="1">
    <citation type="journal article" date="2019" name="Int. J. Syst. Evol. Microbiol.">
        <title>The Global Catalogue of Microorganisms (GCM) 10K type strain sequencing project: providing services to taxonomists for standard genome sequencing and annotation.</title>
        <authorList>
            <consortium name="The Broad Institute Genomics Platform"/>
            <consortium name="The Broad Institute Genome Sequencing Center for Infectious Disease"/>
            <person name="Wu L."/>
            <person name="Ma J."/>
        </authorList>
    </citation>
    <scope>NUCLEOTIDE SEQUENCE [LARGE SCALE GENOMIC DNA]</scope>
    <source>
        <strain evidence="2">CGMCC 1.15942</strain>
    </source>
</reference>